<reference evidence="5 6" key="1">
    <citation type="journal article" date="2009" name="Nat. Biotechnol.">
        <title>Genome sequence of the recombinant protein production host Pichia pastoris.</title>
        <authorList>
            <person name="De Schutter K."/>
            <person name="Lin Y.C."/>
            <person name="Tiels P."/>
            <person name="Van Hecke A."/>
            <person name="Glinka S."/>
            <person name="Weber-Lehmann J."/>
            <person name="Rouze P."/>
            <person name="Van de Peer Y."/>
            <person name="Callewaert N."/>
        </authorList>
    </citation>
    <scope>NUCLEOTIDE SEQUENCE [LARGE SCALE GENOMIC DNA]</scope>
    <source>
        <strain evidence="6">GS115 / ATCC 20864</strain>
    </source>
</reference>
<dbReference type="OrthoDB" id="6129702at2759"/>
<dbReference type="GeneID" id="8198184"/>
<dbReference type="PANTHER" id="PTHR46333">
    <property type="entry name" value="CYTOKINESIS PROTEIN 3"/>
    <property type="match status" value="1"/>
</dbReference>
<feature type="region of interest" description="Disordered" evidence="3">
    <location>
        <begin position="76"/>
        <end position="114"/>
    </location>
</feature>
<feature type="compositionally biased region" description="Polar residues" evidence="3">
    <location>
        <begin position="137"/>
        <end position="146"/>
    </location>
</feature>
<dbReference type="SMART" id="SM00326">
    <property type="entry name" value="SH3"/>
    <property type="match status" value="1"/>
</dbReference>
<dbReference type="Proteomes" id="UP000000314">
    <property type="component" value="Chromosome 2"/>
</dbReference>
<dbReference type="SUPFAM" id="SSF50044">
    <property type="entry name" value="SH3-domain"/>
    <property type="match status" value="1"/>
</dbReference>
<dbReference type="InterPro" id="IPR038765">
    <property type="entry name" value="Papain-like_cys_pep_sf"/>
</dbReference>
<evidence type="ECO:0000259" key="4">
    <source>
        <dbReference type="PROSITE" id="PS50002"/>
    </source>
</evidence>
<dbReference type="Gene3D" id="2.30.30.40">
    <property type="entry name" value="SH3 Domains"/>
    <property type="match status" value="1"/>
</dbReference>
<evidence type="ECO:0000256" key="1">
    <source>
        <dbReference type="ARBA" id="ARBA00022443"/>
    </source>
</evidence>
<evidence type="ECO:0000313" key="6">
    <source>
        <dbReference type="Proteomes" id="UP000000314"/>
    </source>
</evidence>
<keyword evidence="6" id="KW-1185">Reference proteome</keyword>
<dbReference type="KEGG" id="ppa:PAS_chr2-2_0451"/>
<dbReference type="eggNOG" id="KOG4575">
    <property type="taxonomic scope" value="Eukaryota"/>
</dbReference>
<dbReference type="EMBL" id="FN392320">
    <property type="protein sequence ID" value="CAY69896.1"/>
    <property type="molecule type" value="Genomic_DNA"/>
</dbReference>
<dbReference type="PROSITE" id="PS50002">
    <property type="entry name" value="SH3"/>
    <property type="match status" value="1"/>
</dbReference>
<protein>
    <recommendedName>
        <fullName evidence="4">SH3 domain-containing protein</fullName>
    </recommendedName>
</protein>
<dbReference type="AlphaFoldDB" id="C4R322"/>
<feature type="compositionally biased region" description="Low complexity" evidence="3">
    <location>
        <begin position="76"/>
        <end position="85"/>
    </location>
</feature>
<dbReference type="STRING" id="644223.C4R322"/>
<sequence>MSSTTRERQLPCRVKAVYSWTGEESSDLGFIEGDTIEVHNFGTGQWWYGISLRTRMKGMFPSNYVRFLDAPRTSMSGSSSTVPSPNETVKAHQGFPRSQSYQPSSNNGMKQQTVRSCVPSKLHTSYSSEAIPHHMTKSPTKNTSYPTTAVASRGILAHGANQSSISGQDSYTNTSLSKERLNSTFSFEHLAIEADTAISNSDSDDEVPPAPPKHAIPISHSQQNFLAIKNAPQASSYRPNYSYNSAASKLKMSTDTEVSSYLFNSENSATSAGSLSRRNYVSNYELSQSDRRKEVTIDDLNLVENTQQTRDYGVFVSRPSKHPKFLRKLFRDQEKVRTLDDQLVESLDETSVGMKKSVLKNSEISDLQRSSSITKEQKASRSMRELQNDNYLILQPQKFVSSVNVNEIIYHTKVSIDCLPLYHVDKYIRQAPLDRFSVPQEFAARRILPQFENELERLRALFVLCAEKFQLQDQLIFDVMDTRNPPEMEDIFFTKKGSAYQLTWLFKIMADELDLRTDIVLGHLKRPNRVEGLFGEDHSLTINHSWISVFVEGEWRLIDIALGNVSNPLAKDLNEHSTNEANFFYFLAKPLELIHSHVPATTEQQHIVPPIDTMVAYSLPPAFQAFITCGLRLHSYNQALCRMRDYEFFDCEIELPVDIEIFARVKVDNEEFNTLAQVYWKHNIRLCKVKAFLPAKTAQGYVNLYSGYKNYQKSLDKMVHPLAMSIPITHHGKYRPFKFVERYPTTRSLSQDLYIKLPQCYTIPHNEISLFTVLQYPCDGLKHDIDKVQIVLQSPTGSISHFEKRDPEKLYGEWDLETKTNELGVWRALVSTEDHSGWCVFAQWSCSP</sequence>
<proteinExistence type="predicted"/>
<dbReference type="OMA" id="CTPYELT"/>
<evidence type="ECO:0000313" key="5">
    <source>
        <dbReference type="EMBL" id="CAY69896.1"/>
    </source>
</evidence>
<feature type="region of interest" description="Disordered" evidence="3">
    <location>
        <begin position="127"/>
        <end position="146"/>
    </location>
</feature>
<dbReference type="HOGENOM" id="CLU_008674_1_0_1"/>
<name>C4R322_KOMPG</name>
<dbReference type="InParanoid" id="C4R322"/>
<dbReference type="InterPro" id="IPR052557">
    <property type="entry name" value="CAP/Cytokinesis_protein"/>
</dbReference>
<dbReference type="InterPro" id="IPR056409">
    <property type="entry name" value="Ig_CYK3_C"/>
</dbReference>
<evidence type="ECO:0000256" key="3">
    <source>
        <dbReference type="SAM" id="MobiDB-lite"/>
    </source>
</evidence>
<dbReference type="InterPro" id="IPR001452">
    <property type="entry name" value="SH3_domain"/>
</dbReference>
<dbReference type="PANTHER" id="PTHR46333:SF2">
    <property type="entry name" value="CYTOKINESIS PROTEIN 3"/>
    <property type="match status" value="1"/>
</dbReference>
<feature type="compositionally biased region" description="Polar residues" evidence="3">
    <location>
        <begin position="96"/>
        <end position="114"/>
    </location>
</feature>
<dbReference type="FunCoup" id="C4R322">
    <property type="interactions" value="56"/>
</dbReference>
<dbReference type="GO" id="GO:0110085">
    <property type="term" value="C:mitotic actomyosin contractile ring"/>
    <property type="evidence" value="ECO:0007669"/>
    <property type="project" value="TreeGrafter"/>
</dbReference>
<keyword evidence="1 2" id="KW-0728">SH3 domain</keyword>
<dbReference type="SUPFAM" id="SSF54001">
    <property type="entry name" value="Cysteine proteinases"/>
    <property type="match status" value="1"/>
</dbReference>
<dbReference type="GO" id="GO:0140278">
    <property type="term" value="P:mitotic division septum assembly"/>
    <property type="evidence" value="ECO:0007669"/>
    <property type="project" value="TreeGrafter"/>
</dbReference>
<organism evidence="5 6">
    <name type="scientific">Komagataella phaffii (strain GS115 / ATCC 20864)</name>
    <name type="common">Yeast</name>
    <name type="synonym">Pichia pastoris</name>
    <dbReference type="NCBI Taxonomy" id="644223"/>
    <lineage>
        <taxon>Eukaryota</taxon>
        <taxon>Fungi</taxon>
        <taxon>Dikarya</taxon>
        <taxon>Ascomycota</taxon>
        <taxon>Saccharomycotina</taxon>
        <taxon>Pichiomycetes</taxon>
        <taxon>Pichiales</taxon>
        <taxon>Pichiaceae</taxon>
        <taxon>Komagataella</taxon>
    </lineage>
</organism>
<dbReference type="RefSeq" id="XP_002492176.1">
    <property type="nucleotide sequence ID" value="XM_002492131.1"/>
</dbReference>
<dbReference type="Pfam" id="PF00018">
    <property type="entry name" value="SH3_1"/>
    <property type="match status" value="1"/>
</dbReference>
<dbReference type="InterPro" id="IPR036028">
    <property type="entry name" value="SH3-like_dom_sf"/>
</dbReference>
<gene>
    <name evidence="5" type="ordered locus">PAS_chr2-2_0451</name>
</gene>
<dbReference type="SMR" id="C4R322"/>
<feature type="domain" description="SH3" evidence="4">
    <location>
        <begin position="9"/>
        <end position="70"/>
    </location>
</feature>
<evidence type="ECO:0000256" key="2">
    <source>
        <dbReference type="PROSITE-ProRule" id="PRU00192"/>
    </source>
</evidence>
<accession>C4R322</accession>
<dbReference type="Pfam" id="PF24584">
    <property type="entry name" value="Ig_CYK3_C"/>
    <property type="match status" value="1"/>
</dbReference>